<dbReference type="Pfam" id="PF13419">
    <property type="entry name" value="HAD_2"/>
    <property type="match status" value="1"/>
</dbReference>
<dbReference type="InterPro" id="IPR041492">
    <property type="entry name" value="HAD_2"/>
</dbReference>
<dbReference type="SUPFAM" id="SSF56784">
    <property type="entry name" value="HAD-like"/>
    <property type="match status" value="1"/>
</dbReference>
<dbReference type="InterPro" id="IPR023214">
    <property type="entry name" value="HAD_sf"/>
</dbReference>
<evidence type="ECO:0000313" key="1">
    <source>
        <dbReference type="EMBL" id="MFC5540557.1"/>
    </source>
</evidence>
<dbReference type="CDD" id="cd01427">
    <property type="entry name" value="HAD_like"/>
    <property type="match status" value="1"/>
</dbReference>
<dbReference type="RefSeq" id="WP_390308729.1">
    <property type="nucleotide sequence ID" value="NZ_JBHSNQ010000028.1"/>
</dbReference>
<dbReference type="EMBL" id="JBHSNQ010000028">
    <property type="protein sequence ID" value="MFC5540557.1"/>
    <property type="molecule type" value="Genomic_DNA"/>
</dbReference>
<evidence type="ECO:0000313" key="2">
    <source>
        <dbReference type="Proteomes" id="UP001595978"/>
    </source>
</evidence>
<dbReference type="EC" id="3.1.3.-" evidence="1"/>
<dbReference type="PANTHER" id="PTHR43434">
    <property type="entry name" value="PHOSPHOGLYCOLATE PHOSPHATASE"/>
    <property type="match status" value="1"/>
</dbReference>
<gene>
    <name evidence="1" type="ORF">ACFPOH_02015</name>
</gene>
<dbReference type="InterPro" id="IPR050155">
    <property type="entry name" value="HAD-like_hydrolase_sf"/>
</dbReference>
<dbReference type="InterPro" id="IPR036412">
    <property type="entry name" value="HAD-like_sf"/>
</dbReference>
<proteinExistence type="predicted"/>
<reference evidence="2" key="1">
    <citation type="journal article" date="2019" name="Int. J. Syst. Evol. Microbiol.">
        <title>The Global Catalogue of Microorganisms (GCM) 10K type strain sequencing project: providing services to taxonomists for standard genome sequencing and annotation.</title>
        <authorList>
            <consortium name="The Broad Institute Genomics Platform"/>
            <consortium name="The Broad Institute Genome Sequencing Center for Infectious Disease"/>
            <person name="Wu L."/>
            <person name="Ma J."/>
        </authorList>
    </citation>
    <scope>NUCLEOTIDE SEQUENCE [LARGE SCALE GENOMIC DNA]</scope>
    <source>
        <strain evidence="2">CCUG 56331</strain>
    </source>
</reference>
<comment type="caution">
    <text evidence="1">The sequence shown here is derived from an EMBL/GenBank/DDBJ whole genome shotgun (WGS) entry which is preliminary data.</text>
</comment>
<dbReference type="Proteomes" id="UP001595978">
    <property type="component" value="Unassembled WGS sequence"/>
</dbReference>
<dbReference type="SFLD" id="SFLDG01129">
    <property type="entry name" value="C1.5:_HAD__Beta-PGM__Phosphata"/>
    <property type="match status" value="1"/>
</dbReference>
<dbReference type="GO" id="GO:0016787">
    <property type="term" value="F:hydrolase activity"/>
    <property type="evidence" value="ECO:0007669"/>
    <property type="project" value="UniProtKB-KW"/>
</dbReference>
<protein>
    <submittedName>
        <fullName evidence="1">HAD family hydrolase</fullName>
        <ecNumber evidence="1">3.1.3.-</ecNumber>
    </submittedName>
</protein>
<sequence>MKYSRINDISLDKYQIIGFDLDGTLYDEKEFVKQAYHQVAIYFERVSNTIDKYDVYKWMIERWIEKGSSYPYIFSECIEKFQIRNATIEQCLFHYRNAYFRLLLDTKIKEMLKQLNMLEKKIFLVTDGNANLQKRKFYTLGLMEYFHFENVVFTGLLGSEHYKPDTTALKYIDCLKENNDNSVIYFGDRKVDEQFATNAGFDFAHVSNFYAFWGELV</sequence>
<dbReference type="Gene3D" id="3.40.50.1000">
    <property type="entry name" value="HAD superfamily/HAD-like"/>
    <property type="match status" value="1"/>
</dbReference>
<dbReference type="Gene3D" id="1.10.150.520">
    <property type="match status" value="1"/>
</dbReference>
<name>A0ABW0R8X9_9BACL</name>
<keyword evidence="2" id="KW-1185">Reference proteome</keyword>
<organism evidence="1 2">
    <name type="scientific">Ureibacillus suwonensis</name>
    <dbReference type="NCBI Taxonomy" id="313007"/>
    <lineage>
        <taxon>Bacteria</taxon>
        <taxon>Bacillati</taxon>
        <taxon>Bacillota</taxon>
        <taxon>Bacilli</taxon>
        <taxon>Bacillales</taxon>
        <taxon>Caryophanaceae</taxon>
        <taxon>Ureibacillus</taxon>
    </lineage>
</organism>
<accession>A0ABW0R8X9</accession>
<dbReference type="PANTHER" id="PTHR43434:SF1">
    <property type="entry name" value="PHOSPHOGLYCOLATE PHOSPHATASE"/>
    <property type="match status" value="1"/>
</dbReference>
<keyword evidence="1" id="KW-0378">Hydrolase</keyword>
<dbReference type="SFLD" id="SFLDS00003">
    <property type="entry name" value="Haloacid_Dehalogenase"/>
    <property type="match status" value="1"/>
</dbReference>